<evidence type="ECO:0008006" key="13">
    <source>
        <dbReference type="Google" id="ProtNLM"/>
    </source>
</evidence>
<dbReference type="PRINTS" id="PR00385">
    <property type="entry name" value="P450"/>
</dbReference>
<dbReference type="InterPro" id="IPR017972">
    <property type="entry name" value="Cyt_P450_CS"/>
</dbReference>
<evidence type="ECO:0000256" key="8">
    <source>
        <dbReference type="ARBA" id="ARBA00023033"/>
    </source>
</evidence>
<keyword evidence="8 10" id="KW-0503">Monooxygenase</keyword>
<evidence type="ECO:0000313" key="12">
    <source>
        <dbReference type="Proteomes" id="UP000559027"/>
    </source>
</evidence>
<keyword evidence="7 9" id="KW-0408">Iron</keyword>
<dbReference type="Proteomes" id="UP000559027">
    <property type="component" value="Unassembled WGS sequence"/>
</dbReference>
<keyword evidence="4 9" id="KW-0349">Heme</keyword>
<dbReference type="CDD" id="cd11065">
    <property type="entry name" value="CYP64-like"/>
    <property type="match status" value="1"/>
</dbReference>
<dbReference type="GO" id="GO:0016705">
    <property type="term" value="F:oxidoreductase activity, acting on paired donors, with incorporation or reduction of molecular oxygen"/>
    <property type="evidence" value="ECO:0007669"/>
    <property type="project" value="InterPro"/>
</dbReference>
<dbReference type="EMBL" id="JAACJO010000006">
    <property type="protein sequence ID" value="KAF5356850.1"/>
    <property type="molecule type" value="Genomic_DNA"/>
</dbReference>
<comment type="pathway">
    <text evidence="2">Secondary metabolite biosynthesis.</text>
</comment>
<dbReference type="GO" id="GO:0004497">
    <property type="term" value="F:monooxygenase activity"/>
    <property type="evidence" value="ECO:0007669"/>
    <property type="project" value="UniProtKB-KW"/>
</dbReference>
<proteinExistence type="inferred from homology"/>
<gene>
    <name evidence="11" type="ORF">D9756_006808</name>
</gene>
<keyword evidence="12" id="KW-1185">Reference proteome</keyword>
<evidence type="ECO:0000256" key="3">
    <source>
        <dbReference type="ARBA" id="ARBA00010617"/>
    </source>
</evidence>
<dbReference type="GO" id="GO:0020037">
    <property type="term" value="F:heme binding"/>
    <property type="evidence" value="ECO:0007669"/>
    <property type="project" value="InterPro"/>
</dbReference>
<evidence type="ECO:0000256" key="1">
    <source>
        <dbReference type="ARBA" id="ARBA00001971"/>
    </source>
</evidence>
<evidence type="ECO:0000256" key="10">
    <source>
        <dbReference type="RuleBase" id="RU000461"/>
    </source>
</evidence>
<dbReference type="InterPro" id="IPR001128">
    <property type="entry name" value="Cyt_P450"/>
</dbReference>
<feature type="binding site" description="axial binding residue" evidence="9">
    <location>
        <position position="444"/>
    </location>
    <ligand>
        <name>heme</name>
        <dbReference type="ChEBI" id="CHEBI:30413"/>
    </ligand>
    <ligandPart>
        <name>Fe</name>
        <dbReference type="ChEBI" id="CHEBI:18248"/>
    </ligandPart>
</feature>
<name>A0A8H5G1Z8_9AGAR</name>
<dbReference type="InterPro" id="IPR036396">
    <property type="entry name" value="Cyt_P450_sf"/>
</dbReference>
<evidence type="ECO:0000256" key="2">
    <source>
        <dbReference type="ARBA" id="ARBA00005179"/>
    </source>
</evidence>
<evidence type="ECO:0000313" key="11">
    <source>
        <dbReference type="EMBL" id="KAF5356850.1"/>
    </source>
</evidence>
<dbReference type="PROSITE" id="PS00086">
    <property type="entry name" value="CYTOCHROME_P450"/>
    <property type="match status" value="1"/>
</dbReference>
<keyword evidence="6 10" id="KW-0560">Oxidoreductase</keyword>
<dbReference type="PRINTS" id="PR00463">
    <property type="entry name" value="EP450I"/>
</dbReference>
<dbReference type="GO" id="GO:0005506">
    <property type="term" value="F:iron ion binding"/>
    <property type="evidence" value="ECO:0007669"/>
    <property type="project" value="InterPro"/>
</dbReference>
<dbReference type="PANTHER" id="PTHR46300">
    <property type="entry name" value="P450, PUTATIVE (EUROFUNG)-RELATED-RELATED"/>
    <property type="match status" value="1"/>
</dbReference>
<evidence type="ECO:0000256" key="9">
    <source>
        <dbReference type="PIRSR" id="PIRSR602401-1"/>
    </source>
</evidence>
<dbReference type="Gene3D" id="1.10.630.10">
    <property type="entry name" value="Cytochrome P450"/>
    <property type="match status" value="1"/>
</dbReference>
<keyword evidence="5 9" id="KW-0479">Metal-binding</keyword>
<evidence type="ECO:0000256" key="7">
    <source>
        <dbReference type="ARBA" id="ARBA00023004"/>
    </source>
</evidence>
<organism evidence="11 12">
    <name type="scientific">Leucocoprinus leucothites</name>
    <dbReference type="NCBI Taxonomy" id="201217"/>
    <lineage>
        <taxon>Eukaryota</taxon>
        <taxon>Fungi</taxon>
        <taxon>Dikarya</taxon>
        <taxon>Basidiomycota</taxon>
        <taxon>Agaricomycotina</taxon>
        <taxon>Agaricomycetes</taxon>
        <taxon>Agaricomycetidae</taxon>
        <taxon>Agaricales</taxon>
        <taxon>Agaricineae</taxon>
        <taxon>Agaricaceae</taxon>
        <taxon>Leucocoprinus</taxon>
    </lineage>
</organism>
<reference evidence="11 12" key="1">
    <citation type="journal article" date="2020" name="ISME J.">
        <title>Uncovering the hidden diversity of litter-decomposition mechanisms in mushroom-forming fungi.</title>
        <authorList>
            <person name="Floudas D."/>
            <person name="Bentzer J."/>
            <person name="Ahren D."/>
            <person name="Johansson T."/>
            <person name="Persson P."/>
            <person name="Tunlid A."/>
        </authorList>
    </citation>
    <scope>NUCLEOTIDE SEQUENCE [LARGE SCALE GENOMIC DNA]</scope>
    <source>
        <strain evidence="11 12">CBS 146.42</strain>
    </source>
</reference>
<dbReference type="OrthoDB" id="2966763at2759"/>
<evidence type="ECO:0000256" key="5">
    <source>
        <dbReference type="ARBA" id="ARBA00022723"/>
    </source>
</evidence>
<dbReference type="InterPro" id="IPR002401">
    <property type="entry name" value="Cyt_P450_E_grp-I"/>
</dbReference>
<dbReference type="SUPFAM" id="SSF48264">
    <property type="entry name" value="Cytochrome P450"/>
    <property type="match status" value="1"/>
</dbReference>
<sequence>MMVTIGLKDIIFLCFCAIIHLTYRRYKRRVLPLPPSLPGWPIVGNAFQLPLTYVHIFYQDLERKLGSKIMYVESLGQPTIVINDARIASDLLEKRSAFYSSRPRLPMFEVIGLTRIFFVILPHDDDWRNQRRVFHQYFSKKDLPREEEKALAFIRKALLPNLYQTPENFRDHARECIGGLALSITYGIPVNRNNDPLIKLAAEAFLAAGMAIAPGVYWVNKFPFLKHVPGWLPGTQFKQFARHARVQLNRIVEEPYQMAQKDIKDSTAPESFVSASLENYKNSPDFELFQSHIKNAASQVFGAASETTLTALMSFILAMLIYPEIQRKAQEEVDLVVGTDRLPDFSHRSQLPYLTAVLKEVLRWNPVLPTGVAHVTTVEDVYAGYYIPKGATIIANAYAMLHDEEVFPNPKEFDPDRFIKDGVLVEDILDPMVTATFGFGRRVCPGAHVALATLYIAAASILSMFDISPVLDENNNPIKVKPEFIAASLASEPLPFPCKITPRHGKDIDGLLAGNMGVEIL</sequence>
<dbReference type="AlphaFoldDB" id="A0A8H5G1Z8"/>
<comment type="similarity">
    <text evidence="3 10">Belongs to the cytochrome P450 family.</text>
</comment>
<accession>A0A8H5G1Z8</accession>
<evidence type="ECO:0000256" key="4">
    <source>
        <dbReference type="ARBA" id="ARBA00022617"/>
    </source>
</evidence>
<comment type="cofactor">
    <cofactor evidence="1 9">
        <name>heme</name>
        <dbReference type="ChEBI" id="CHEBI:30413"/>
    </cofactor>
</comment>
<protein>
    <recommendedName>
        <fullName evidence="13">Cytochrome P450</fullName>
    </recommendedName>
</protein>
<dbReference type="InterPro" id="IPR050364">
    <property type="entry name" value="Cytochrome_P450_fung"/>
</dbReference>
<dbReference type="PANTHER" id="PTHR46300:SF7">
    <property type="entry name" value="P450, PUTATIVE (EUROFUNG)-RELATED"/>
    <property type="match status" value="1"/>
</dbReference>
<evidence type="ECO:0000256" key="6">
    <source>
        <dbReference type="ARBA" id="ARBA00023002"/>
    </source>
</evidence>
<dbReference type="Pfam" id="PF00067">
    <property type="entry name" value="p450"/>
    <property type="match status" value="1"/>
</dbReference>
<comment type="caution">
    <text evidence="11">The sequence shown here is derived from an EMBL/GenBank/DDBJ whole genome shotgun (WGS) entry which is preliminary data.</text>
</comment>